<protein>
    <submittedName>
        <fullName evidence="2">Uncharacterized protein</fullName>
    </submittedName>
</protein>
<proteinExistence type="predicted"/>
<dbReference type="Proteomes" id="UP000735302">
    <property type="component" value="Unassembled WGS sequence"/>
</dbReference>
<feature type="region of interest" description="Disordered" evidence="1">
    <location>
        <begin position="57"/>
        <end position="106"/>
    </location>
</feature>
<sequence>MTKRVCSRQNRHFRSPPDGASDDQVKANAWGPYSNASKVADDDGCFSTWFDKCQDHDRLNEPFQDNSEKSRRLSQTESLKQRELSASKSCMRSYSQPPSSASQIRASGKILRIPETKFRSFGTDPKTPDIDRRASGSLAKSFAGDRTVQRYHQGDHDTSKDLVQTFRESEDNRSREHMGALQTVLRSPKGEEFTPSTAESSRSVNGRPRGKDDTPKIPQPPFPSSSEVQPRFENERSWYENYSTLDETKAVIGDNNNSHIFRFEENTTNSLDNISNEFTQGLYYKIDKEKGIKTMLRDTAVQTSLELEGYAVDISSSLEDLNSSVESETHENQATCGANENGASGDHGHRRDIDKAGVKAKLSHSQLRAQPINSGVVNEGFEASSACQRDPACWPAIFAQGGKVELQRHDVNESFAYRGSGKHESWVKASGYNGRPSTYAKTQVVRSNSFHSDTTRASRDCIEINDSNLNDKEAMLPIRRPHRAAAEGVESVLSRSSCSGGGGTLSGSLHELRHLNIDVSQRLVDGEKKYFVVNGGSPDLQVVVNSSTPVLSRRRNKSGGGRRVATGHHNEMNRHHIDNYQLPSNMSSVTEGTPSSMIFPDMTSNQYPIHVAPNPDRSKRTNEMNVPENIINEGLQGFKCVDDDNTLLPVYVRLRSHDGSVQCPGSDDPNSPRKLTDDDFTSQQHKKKGIYQVSEELIMMSKQIKEVDCVKSELTHQPSKAMSSGSKGKTHVFFDKHQTFPEDREAVRDNVLSLLPPGMDDLTEELEKSRQSLFLSPKLAHTWHGASTEHGPPSQRPAPRMGLGVYFQDAAARGLLPFTASGGKKSGEKRLASAENKHKKEKDNASSRRHPGGLTGFYHGHTLPVISRTLLDAMHKRYCAHQYSPSMLQHLQPCSALTIPPSSSPTTTTAVSGSYTSFRQAPVATALRVEPPVNARHHEVHAAPPSPQVMARLRQMLQQQQQQKQQQQQQHQHSQQKQQPDVIPMTVDNQSLELNMRKFSSSELEPHEKRTAVLKGNRTHLTLRDIPSLPPHIKSRLLAAAQHQVQNANNLRGDHHHHHHHHHHHYPHHHQQQQYLTENRSDNTSNVTTRIQSAYRQKAGKSNKTNGAVA</sequence>
<feature type="region of interest" description="Disordered" evidence="1">
    <location>
        <begin position="119"/>
        <end position="232"/>
    </location>
</feature>
<feature type="compositionally biased region" description="Basic residues" evidence="1">
    <location>
        <begin position="1054"/>
        <end position="1071"/>
    </location>
</feature>
<feature type="compositionally biased region" description="Low complexity" evidence="1">
    <location>
        <begin position="958"/>
        <end position="979"/>
    </location>
</feature>
<feature type="compositionally biased region" description="Basic and acidic residues" evidence="1">
    <location>
        <begin position="167"/>
        <end position="178"/>
    </location>
</feature>
<feature type="compositionally biased region" description="Polar residues" evidence="1">
    <location>
        <begin position="1075"/>
        <end position="1087"/>
    </location>
</feature>
<keyword evidence="3" id="KW-1185">Reference proteome</keyword>
<feature type="compositionally biased region" description="Basic and acidic residues" evidence="1">
    <location>
        <begin position="57"/>
        <end position="71"/>
    </location>
</feature>
<feature type="compositionally biased region" description="Polar residues" evidence="1">
    <location>
        <begin position="324"/>
        <end position="342"/>
    </location>
</feature>
<accession>A0AAV3XY58</accession>
<feature type="region of interest" description="Disordered" evidence="1">
    <location>
        <begin position="954"/>
        <end position="984"/>
    </location>
</feature>
<evidence type="ECO:0000313" key="3">
    <source>
        <dbReference type="Proteomes" id="UP000735302"/>
    </source>
</evidence>
<feature type="region of interest" description="Disordered" evidence="1">
    <location>
        <begin position="818"/>
        <end position="855"/>
    </location>
</feature>
<feature type="compositionally biased region" description="Polar residues" evidence="1">
    <location>
        <begin position="194"/>
        <end position="204"/>
    </location>
</feature>
<name>A0AAV3XY58_9GAST</name>
<feature type="compositionally biased region" description="Basic and acidic residues" evidence="1">
    <location>
        <begin position="825"/>
        <end position="846"/>
    </location>
</feature>
<comment type="caution">
    <text evidence="2">The sequence shown here is derived from an EMBL/GenBank/DDBJ whole genome shotgun (WGS) entry which is preliminary data.</text>
</comment>
<evidence type="ECO:0000256" key="1">
    <source>
        <dbReference type="SAM" id="MobiDB-lite"/>
    </source>
</evidence>
<feature type="compositionally biased region" description="Basic residues" evidence="1">
    <location>
        <begin position="1"/>
        <end position="14"/>
    </location>
</feature>
<feature type="region of interest" description="Disordered" evidence="1">
    <location>
        <begin position="324"/>
        <end position="351"/>
    </location>
</feature>
<feature type="region of interest" description="Disordered" evidence="1">
    <location>
        <begin position="1051"/>
        <end position="1087"/>
    </location>
</feature>
<reference evidence="2 3" key="1">
    <citation type="journal article" date="2021" name="Elife">
        <title>Chloroplast acquisition without the gene transfer in kleptoplastic sea slugs, Plakobranchus ocellatus.</title>
        <authorList>
            <person name="Maeda T."/>
            <person name="Takahashi S."/>
            <person name="Yoshida T."/>
            <person name="Shimamura S."/>
            <person name="Takaki Y."/>
            <person name="Nagai Y."/>
            <person name="Toyoda A."/>
            <person name="Suzuki Y."/>
            <person name="Arimoto A."/>
            <person name="Ishii H."/>
            <person name="Satoh N."/>
            <person name="Nishiyama T."/>
            <person name="Hasebe M."/>
            <person name="Maruyama T."/>
            <person name="Minagawa J."/>
            <person name="Obokata J."/>
            <person name="Shigenobu S."/>
        </authorList>
    </citation>
    <scope>NUCLEOTIDE SEQUENCE [LARGE SCALE GENOMIC DNA]</scope>
</reference>
<gene>
    <name evidence="2" type="ORF">PoB_000119900</name>
</gene>
<evidence type="ECO:0000313" key="2">
    <source>
        <dbReference type="EMBL" id="GFN74693.1"/>
    </source>
</evidence>
<dbReference type="AlphaFoldDB" id="A0AAV3XY58"/>
<feature type="region of interest" description="Disordered" evidence="1">
    <location>
        <begin position="1"/>
        <end position="42"/>
    </location>
</feature>
<organism evidence="2 3">
    <name type="scientific">Plakobranchus ocellatus</name>
    <dbReference type="NCBI Taxonomy" id="259542"/>
    <lineage>
        <taxon>Eukaryota</taxon>
        <taxon>Metazoa</taxon>
        <taxon>Spiralia</taxon>
        <taxon>Lophotrochozoa</taxon>
        <taxon>Mollusca</taxon>
        <taxon>Gastropoda</taxon>
        <taxon>Heterobranchia</taxon>
        <taxon>Euthyneura</taxon>
        <taxon>Panpulmonata</taxon>
        <taxon>Sacoglossa</taxon>
        <taxon>Placobranchoidea</taxon>
        <taxon>Plakobranchidae</taxon>
        <taxon>Plakobranchus</taxon>
    </lineage>
</organism>
<dbReference type="EMBL" id="BLXT01000154">
    <property type="protein sequence ID" value="GFN74693.1"/>
    <property type="molecule type" value="Genomic_DNA"/>
</dbReference>
<feature type="compositionally biased region" description="Polar residues" evidence="1">
    <location>
        <begin position="86"/>
        <end position="105"/>
    </location>
</feature>
<feature type="region of interest" description="Disordered" evidence="1">
    <location>
        <begin position="658"/>
        <end position="687"/>
    </location>
</feature>